<dbReference type="InterPro" id="IPR014347">
    <property type="entry name" value="Tautomerase/MIF_sf"/>
</dbReference>
<dbReference type="EMBL" id="JBBKZS010000024">
    <property type="protein sequence ID" value="MEJ8859162.1"/>
    <property type="molecule type" value="Genomic_DNA"/>
</dbReference>
<dbReference type="SUPFAM" id="SSF55331">
    <property type="entry name" value="Tautomerase/MIF"/>
    <property type="match status" value="1"/>
</dbReference>
<keyword evidence="2" id="KW-1185">Reference proteome</keyword>
<gene>
    <name evidence="1" type="ORF">WKW79_31660</name>
</gene>
<evidence type="ECO:0000313" key="2">
    <source>
        <dbReference type="Proteomes" id="UP001367030"/>
    </source>
</evidence>
<reference evidence="1 2" key="1">
    <citation type="submission" date="2024-03" db="EMBL/GenBank/DDBJ databases">
        <title>Novel species of the genus Variovorax.</title>
        <authorList>
            <person name="Liu Q."/>
            <person name="Xin Y.-H."/>
        </authorList>
    </citation>
    <scope>NUCLEOTIDE SEQUENCE [LARGE SCALE GENOMIC DNA]</scope>
    <source>
        <strain evidence="1 2">KACC 18901</strain>
    </source>
</reference>
<dbReference type="RefSeq" id="WP_340339202.1">
    <property type="nucleotide sequence ID" value="NZ_JBBKZS010000024.1"/>
</dbReference>
<sequence>MNTAVLKLSGDRSPRTKLMLIDCVSRTMAEILEVPVHQVHVVVDESADDSLTGDGHAVDSPQTSLAKATAMLLAN</sequence>
<comment type="caution">
    <text evidence="1">The sequence shown here is derived from an EMBL/GenBank/DDBJ whole genome shotgun (WGS) entry which is preliminary data.</text>
</comment>
<dbReference type="Gene3D" id="3.30.429.10">
    <property type="entry name" value="Macrophage Migration Inhibitory Factor"/>
    <property type="match status" value="1"/>
</dbReference>
<accession>A0ABU8XKF0</accession>
<name>A0ABU8XKF0_9BURK</name>
<evidence type="ECO:0000313" key="1">
    <source>
        <dbReference type="EMBL" id="MEJ8859162.1"/>
    </source>
</evidence>
<protein>
    <submittedName>
        <fullName evidence="1">Uncharacterized protein</fullName>
    </submittedName>
</protein>
<organism evidence="1 2">
    <name type="scientific">Variovorax robiniae</name>
    <dbReference type="NCBI Taxonomy" id="1836199"/>
    <lineage>
        <taxon>Bacteria</taxon>
        <taxon>Pseudomonadati</taxon>
        <taxon>Pseudomonadota</taxon>
        <taxon>Betaproteobacteria</taxon>
        <taxon>Burkholderiales</taxon>
        <taxon>Comamonadaceae</taxon>
        <taxon>Variovorax</taxon>
    </lineage>
</organism>
<dbReference type="Proteomes" id="UP001367030">
    <property type="component" value="Unassembled WGS sequence"/>
</dbReference>
<proteinExistence type="predicted"/>